<keyword evidence="1" id="KW-1185">Reference proteome</keyword>
<sequence length="139" mass="15381">MLEELPIPCMLFLKRWDEPWGLQRKPFDLGFGPRHQIPGRVLSGWKWGASPPPSQPLEQAQPNTDWRFSQAQRPGTSGYVALSGRGRANYQLQTKSGCSHLSVPQLPHSGGRGEGGWNALLDTTESFLVRTKVISTSNG</sequence>
<dbReference type="GeneID" id="132710496"/>
<evidence type="ECO:0000313" key="2">
    <source>
        <dbReference type="RefSeq" id="XP_060542573.1"/>
    </source>
</evidence>
<gene>
    <name evidence="3" type="primary">LOC132710496</name>
    <name evidence="2" type="synonym">LOC132710450</name>
</gene>
<evidence type="ECO:0000313" key="1">
    <source>
        <dbReference type="Proteomes" id="UP001652622"/>
    </source>
</evidence>
<proteinExistence type="predicted"/>
<name>A0ABM3Z344_PANGU</name>
<reference evidence="2 3" key="1">
    <citation type="submission" date="2025-05" db="UniProtKB">
        <authorList>
            <consortium name="RefSeq"/>
        </authorList>
    </citation>
    <scope>IDENTIFICATION</scope>
    <source>
        <tissue evidence="2 3">Blood</tissue>
    </source>
</reference>
<accession>A0ABM3Z344</accession>
<dbReference type="RefSeq" id="XP_060542789.1">
    <property type="nucleotide sequence ID" value="XM_060686806.1"/>
</dbReference>
<dbReference type="RefSeq" id="XP_060542573.1">
    <property type="nucleotide sequence ID" value="XM_060686590.1"/>
</dbReference>
<evidence type="ECO:0000313" key="3">
    <source>
        <dbReference type="RefSeq" id="XP_060542789.1"/>
    </source>
</evidence>
<protein>
    <submittedName>
        <fullName evidence="2">Uncharacterized protein LOC132710450 isoform X1</fullName>
    </submittedName>
    <submittedName>
        <fullName evidence="3">Uncharacterized protein LOC132710496 isoform X1</fullName>
    </submittedName>
</protein>
<organism evidence="1 3">
    <name type="scientific">Pantherophis guttatus</name>
    <name type="common">Corn snake</name>
    <name type="synonym">Elaphe guttata</name>
    <dbReference type="NCBI Taxonomy" id="94885"/>
    <lineage>
        <taxon>Eukaryota</taxon>
        <taxon>Metazoa</taxon>
        <taxon>Chordata</taxon>
        <taxon>Craniata</taxon>
        <taxon>Vertebrata</taxon>
        <taxon>Euteleostomi</taxon>
        <taxon>Lepidosauria</taxon>
        <taxon>Squamata</taxon>
        <taxon>Bifurcata</taxon>
        <taxon>Unidentata</taxon>
        <taxon>Episquamata</taxon>
        <taxon>Toxicofera</taxon>
        <taxon>Serpentes</taxon>
        <taxon>Colubroidea</taxon>
        <taxon>Colubridae</taxon>
        <taxon>Colubrinae</taxon>
        <taxon>Pantherophis</taxon>
    </lineage>
</organism>
<dbReference type="Proteomes" id="UP001652622">
    <property type="component" value="Unplaced"/>
</dbReference>